<accession>A0AC35TFQ5</accession>
<proteinExistence type="predicted"/>
<dbReference type="WBParaSite" id="RSKR_0000006250.1">
    <property type="protein sequence ID" value="RSKR_0000006250.1"/>
    <property type="gene ID" value="RSKR_0000006250"/>
</dbReference>
<protein>
    <submittedName>
        <fullName evidence="2">Glyco_hydro_114 domain-containing protein</fullName>
    </submittedName>
</protein>
<sequence>MFIKCLILVCLIKCAVGAKVYCSETTNQIVCDVQFDNLLKDKLFNSLSSPTKDQITSLFSNSTLSDDQKKCSVEQVLSLGKRSEDLGSKVFPFQFRTDGDWDYWLADNNEKRKAFNKNLATGKFDLLMGDTDNDDWVLDLWDRYNSKPFFDDTLYI</sequence>
<dbReference type="Proteomes" id="UP000095286">
    <property type="component" value="Unplaced"/>
</dbReference>
<organism evidence="1 2">
    <name type="scientific">Rhabditophanes sp. KR3021</name>
    <dbReference type="NCBI Taxonomy" id="114890"/>
    <lineage>
        <taxon>Eukaryota</taxon>
        <taxon>Metazoa</taxon>
        <taxon>Ecdysozoa</taxon>
        <taxon>Nematoda</taxon>
        <taxon>Chromadorea</taxon>
        <taxon>Rhabditida</taxon>
        <taxon>Tylenchina</taxon>
        <taxon>Panagrolaimomorpha</taxon>
        <taxon>Strongyloidoidea</taxon>
        <taxon>Alloionematidae</taxon>
        <taxon>Rhabditophanes</taxon>
    </lineage>
</organism>
<reference evidence="2" key="1">
    <citation type="submission" date="2016-11" db="UniProtKB">
        <authorList>
            <consortium name="WormBaseParasite"/>
        </authorList>
    </citation>
    <scope>IDENTIFICATION</scope>
    <source>
        <strain evidence="2">KR3021</strain>
    </source>
</reference>
<name>A0AC35TFQ5_9BILA</name>
<evidence type="ECO:0000313" key="2">
    <source>
        <dbReference type="WBParaSite" id="RSKR_0000006250.1"/>
    </source>
</evidence>
<evidence type="ECO:0000313" key="1">
    <source>
        <dbReference type="Proteomes" id="UP000095286"/>
    </source>
</evidence>